<keyword evidence="5 6" id="KW-0472">Membrane</keyword>
<dbReference type="InterPro" id="IPR004680">
    <property type="entry name" value="Cit_transptr-like_dom"/>
</dbReference>
<feature type="transmembrane region" description="Helical" evidence="6">
    <location>
        <begin position="350"/>
        <end position="366"/>
    </location>
</feature>
<feature type="transmembrane region" description="Helical" evidence="6">
    <location>
        <begin position="6"/>
        <end position="39"/>
    </location>
</feature>
<feature type="transmembrane region" description="Helical" evidence="6">
    <location>
        <begin position="138"/>
        <end position="158"/>
    </location>
</feature>
<sequence>MLAIVGFIMIVVMIILLTKFKMLPVTVFVTLPIIFSLILGKGFMQTMEFAASGIGKVLPIAALFIGSITYFGIMGDAGLFDGLIKWLTGKIKNNLASVLLITALISLVTHLDGSGTTTLLITIPAMLPVIDALKIRRVTLWFTVTSVVAVMNILPWAGPMGRIGTVVGQDPVTLWKSVIPLQILGLVLVAANCVLIARQETKRGYFDASGTASVNLREFTEEEKSHKRPKLIWFNLLLTVGVLVLLFLGVPSYLPFVLGAGLALIVNYGKGGSKAQTARIKAQAANILPMIFTIIGAGIFMGILGGTGMVKAMAEVIISAIPNAFGRIIHIVMGIISIPLGIVFDTDTKIFGILPVLIEIGSHFGVDPVKAGLTMSLAHNYGVGLCMTSATVYFGMGLCGIEYGEGLKYGFIRLFAIGTIVILAGALVGIL</sequence>
<feature type="transmembrane region" description="Helical" evidence="6">
    <location>
        <begin position="378"/>
        <end position="399"/>
    </location>
</feature>
<feature type="transmembrane region" description="Helical" evidence="6">
    <location>
        <begin position="231"/>
        <end position="248"/>
    </location>
</feature>
<evidence type="ECO:0000256" key="6">
    <source>
        <dbReference type="SAM" id="Phobius"/>
    </source>
</evidence>
<evidence type="ECO:0000313" key="9">
    <source>
        <dbReference type="Proteomes" id="UP000595917"/>
    </source>
</evidence>
<evidence type="ECO:0000256" key="2">
    <source>
        <dbReference type="ARBA" id="ARBA00022448"/>
    </source>
</evidence>
<proteinExistence type="predicted"/>
<name>A0A7T8BA01_9SPIR</name>
<dbReference type="GO" id="GO:0016020">
    <property type="term" value="C:membrane"/>
    <property type="evidence" value="ECO:0007669"/>
    <property type="project" value="UniProtKB-SubCell"/>
</dbReference>
<dbReference type="GO" id="GO:0055085">
    <property type="term" value="P:transmembrane transport"/>
    <property type="evidence" value="ECO:0007669"/>
    <property type="project" value="InterPro"/>
</dbReference>
<reference evidence="8" key="1">
    <citation type="submission" date="2021-01" db="EMBL/GenBank/DDBJ databases">
        <title>Description of Breznakiella homolactica.</title>
        <authorList>
            <person name="Song Y."/>
            <person name="Brune A."/>
        </authorList>
    </citation>
    <scope>NUCLEOTIDE SEQUENCE</scope>
    <source>
        <strain evidence="8">RmG30</strain>
    </source>
</reference>
<keyword evidence="2" id="KW-0813">Transport</keyword>
<evidence type="ECO:0000313" key="8">
    <source>
        <dbReference type="EMBL" id="QQO10159.1"/>
    </source>
</evidence>
<organism evidence="8 9">
    <name type="scientific">Breznakiella homolactica</name>
    <dbReference type="NCBI Taxonomy" id="2798577"/>
    <lineage>
        <taxon>Bacteria</taxon>
        <taxon>Pseudomonadati</taxon>
        <taxon>Spirochaetota</taxon>
        <taxon>Spirochaetia</taxon>
        <taxon>Spirochaetales</taxon>
        <taxon>Breznakiellaceae</taxon>
        <taxon>Breznakiella</taxon>
    </lineage>
</organism>
<evidence type="ECO:0000256" key="4">
    <source>
        <dbReference type="ARBA" id="ARBA00022989"/>
    </source>
</evidence>
<keyword evidence="9" id="KW-1185">Reference proteome</keyword>
<gene>
    <name evidence="8" type="ORF">JFL75_04355</name>
</gene>
<keyword evidence="3 6" id="KW-0812">Transmembrane</keyword>
<evidence type="ECO:0000256" key="5">
    <source>
        <dbReference type="ARBA" id="ARBA00023136"/>
    </source>
</evidence>
<dbReference type="EMBL" id="CP067089">
    <property type="protein sequence ID" value="QQO10159.1"/>
    <property type="molecule type" value="Genomic_DNA"/>
</dbReference>
<evidence type="ECO:0000256" key="3">
    <source>
        <dbReference type="ARBA" id="ARBA00022692"/>
    </source>
</evidence>
<keyword evidence="4 6" id="KW-1133">Transmembrane helix</keyword>
<evidence type="ECO:0000259" key="7">
    <source>
        <dbReference type="Pfam" id="PF03600"/>
    </source>
</evidence>
<comment type="subcellular location">
    <subcellularLocation>
        <location evidence="1">Membrane</location>
        <topology evidence="1">Multi-pass membrane protein</topology>
    </subcellularLocation>
</comment>
<feature type="domain" description="Citrate transporter-like" evidence="7">
    <location>
        <begin position="14"/>
        <end position="375"/>
    </location>
</feature>
<protein>
    <submittedName>
        <fullName evidence="8">TRAP transporter large permease subunit</fullName>
    </submittedName>
</protein>
<feature type="transmembrane region" description="Helical" evidence="6">
    <location>
        <begin position="324"/>
        <end position="343"/>
    </location>
</feature>
<feature type="transmembrane region" description="Helical" evidence="6">
    <location>
        <begin position="254"/>
        <end position="272"/>
    </location>
</feature>
<dbReference type="KEGG" id="bhc:JFL75_04355"/>
<accession>A0A7T8BA01</accession>
<dbReference type="AlphaFoldDB" id="A0A7T8BA01"/>
<dbReference type="RefSeq" id="WP_215627463.1">
    <property type="nucleotide sequence ID" value="NZ_CP067089.2"/>
</dbReference>
<feature type="transmembrane region" description="Helical" evidence="6">
    <location>
        <begin position="178"/>
        <end position="197"/>
    </location>
</feature>
<feature type="transmembrane region" description="Helical" evidence="6">
    <location>
        <begin position="60"/>
        <end position="80"/>
    </location>
</feature>
<feature type="transmembrane region" description="Helical" evidence="6">
    <location>
        <begin position="100"/>
        <end position="126"/>
    </location>
</feature>
<evidence type="ECO:0000256" key="1">
    <source>
        <dbReference type="ARBA" id="ARBA00004141"/>
    </source>
</evidence>
<dbReference type="Proteomes" id="UP000595917">
    <property type="component" value="Chromosome"/>
</dbReference>
<dbReference type="Pfam" id="PF03600">
    <property type="entry name" value="CitMHS"/>
    <property type="match status" value="1"/>
</dbReference>
<feature type="transmembrane region" description="Helical" evidence="6">
    <location>
        <begin position="411"/>
        <end position="430"/>
    </location>
</feature>
<feature type="transmembrane region" description="Helical" evidence="6">
    <location>
        <begin position="284"/>
        <end position="304"/>
    </location>
</feature>